<feature type="domain" description="Ion transport" evidence="7">
    <location>
        <begin position="103"/>
        <end position="341"/>
    </location>
</feature>
<keyword evidence="4 6" id="KW-0472">Membrane</keyword>
<dbReference type="Gene3D" id="1.10.287.70">
    <property type="match status" value="1"/>
</dbReference>
<organism evidence="8 9">
    <name type="scientific">Effrenium voratum</name>
    <dbReference type="NCBI Taxonomy" id="2562239"/>
    <lineage>
        <taxon>Eukaryota</taxon>
        <taxon>Sar</taxon>
        <taxon>Alveolata</taxon>
        <taxon>Dinophyceae</taxon>
        <taxon>Suessiales</taxon>
        <taxon>Symbiodiniaceae</taxon>
        <taxon>Effrenium</taxon>
    </lineage>
</organism>
<evidence type="ECO:0000256" key="2">
    <source>
        <dbReference type="ARBA" id="ARBA00022692"/>
    </source>
</evidence>
<dbReference type="InterPro" id="IPR005821">
    <property type="entry name" value="Ion_trans_dom"/>
</dbReference>
<dbReference type="Pfam" id="PF00520">
    <property type="entry name" value="Ion_trans"/>
    <property type="match status" value="1"/>
</dbReference>
<evidence type="ECO:0000256" key="5">
    <source>
        <dbReference type="SAM" id="MobiDB-lite"/>
    </source>
</evidence>
<feature type="transmembrane region" description="Helical" evidence="6">
    <location>
        <begin position="93"/>
        <end position="112"/>
    </location>
</feature>
<dbReference type="InterPro" id="IPR043203">
    <property type="entry name" value="VGCC_Ca_Na"/>
</dbReference>
<protein>
    <recommendedName>
        <fullName evidence="7">Ion transport domain-containing protein</fullName>
    </recommendedName>
</protein>
<proteinExistence type="predicted"/>
<gene>
    <name evidence="8" type="ORF">EVOR1521_LOCUS12760</name>
</gene>
<feature type="transmembrane region" description="Helical" evidence="6">
    <location>
        <begin position="310"/>
        <end position="337"/>
    </location>
</feature>
<feature type="transmembrane region" description="Helical" evidence="6">
    <location>
        <begin position="236"/>
        <end position="258"/>
    </location>
</feature>
<dbReference type="Gene3D" id="1.20.120.350">
    <property type="entry name" value="Voltage-gated potassium channels. Chain C"/>
    <property type="match status" value="1"/>
</dbReference>
<dbReference type="InterPro" id="IPR027359">
    <property type="entry name" value="Volt_channel_dom_sf"/>
</dbReference>
<dbReference type="GO" id="GO:0001518">
    <property type="term" value="C:voltage-gated sodium channel complex"/>
    <property type="evidence" value="ECO:0007669"/>
    <property type="project" value="TreeGrafter"/>
</dbReference>
<dbReference type="EMBL" id="CAUJNA010001363">
    <property type="protein sequence ID" value="CAJ1386398.1"/>
    <property type="molecule type" value="Genomic_DNA"/>
</dbReference>
<keyword evidence="3 6" id="KW-1133">Transmembrane helix</keyword>
<comment type="caution">
    <text evidence="8">The sequence shown here is derived from an EMBL/GenBank/DDBJ whole genome shotgun (WGS) entry which is preliminary data.</text>
</comment>
<dbReference type="Proteomes" id="UP001178507">
    <property type="component" value="Unassembled WGS sequence"/>
</dbReference>
<keyword evidence="2 6" id="KW-0812">Transmembrane</keyword>
<dbReference type="GO" id="GO:0005248">
    <property type="term" value="F:voltage-gated sodium channel activity"/>
    <property type="evidence" value="ECO:0007669"/>
    <property type="project" value="TreeGrafter"/>
</dbReference>
<feature type="compositionally biased region" description="Polar residues" evidence="5">
    <location>
        <begin position="44"/>
        <end position="54"/>
    </location>
</feature>
<dbReference type="AlphaFoldDB" id="A0AA36IER1"/>
<evidence type="ECO:0000256" key="4">
    <source>
        <dbReference type="ARBA" id="ARBA00023136"/>
    </source>
</evidence>
<dbReference type="PANTHER" id="PTHR10037">
    <property type="entry name" value="VOLTAGE-GATED CATION CHANNEL CALCIUM AND SODIUM"/>
    <property type="match status" value="1"/>
</dbReference>
<evidence type="ECO:0000256" key="1">
    <source>
        <dbReference type="ARBA" id="ARBA00004141"/>
    </source>
</evidence>
<sequence>MADNSAKLRKSVSFHADAEEEEERDAADIDSDVSPKDEGERSVNFITTSAAVSENSEEQVGRKRSVRSGSSADSFETRGTRLYNPPTWIRRMLTSNVFLAVNATVILLNMIWTGFSADSIVLQERSIIQDISVYYAIESVFTGLFMLELIIRLIHYARLTIWRDPWLCFDIVIIGAPAVELWIVRPFGWEQNFTVTVMNIFRVFRVTRGVAMLANIKWLRPMYLAAVGFKHSLSSLMAALVYIVALIFTAAIMLSHLLGPSNPKSVEFPDDIRGRFGTAGRAFLTVLECALGGAEWGPQLMDKMLFHQDMLGAGIILFVFLVCASFVWLNITAGILVQQVDRSFEMTSVRKFKDPELHAATRGLLRDFVASLKEVDRHETGSLSWRDISAVVTHHLDLLEDVGIRLPEAKRIFQELDTHTTGYVSISLFTSRLEDSLKYKTVEVLIFENQQGRLLRLMKKLAKVNKKYLVQVLQKLQRMSDDLIEVQGDDAMETAVSSRITQQKKRVTVSAAMSHTSLQVDMASPEMSPRNSPRAAECMPTIGRRIVVESWKKAVEKERPTIGAWMGPRLTRL</sequence>
<dbReference type="PANTHER" id="PTHR10037:SF62">
    <property type="entry name" value="SODIUM CHANNEL PROTEIN 60E"/>
    <property type="match status" value="1"/>
</dbReference>
<comment type="subcellular location">
    <subcellularLocation>
        <location evidence="1">Membrane</location>
        <topology evidence="1">Multi-pass membrane protein</topology>
    </subcellularLocation>
</comment>
<feature type="transmembrane region" description="Helical" evidence="6">
    <location>
        <begin position="132"/>
        <end position="154"/>
    </location>
</feature>
<evidence type="ECO:0000256" key="6">
    <source>
        <dbReference type="SAM" id="Phobius"/>
    </source>
</evidence>
<evidence type="ECO:0000259" key="7">
    <source>
        <dbReference type="Pfam" id="PF00520"/>
    </source>
</evidence>
<name>A0AA36IER1_9DINO</name>
<evidence type="ECO:0000313" key="9">
    <source>
        <dbReference type="Proteomes" id="UP001178507"/>
    </source>
</evidence>
<feature type="region of interest" description="Disordered" evidence="5">
    <location>
        <begin position="1"/>
        <end position="78"/>
    </location>
</feature>
<evidence type="ECO:0000256" key="3">
    <source>
        <dbReference type="ARBA" id="ARBA00022989"/>
    </source>
</evidence>
<keyword evidence="9" id="KW-1185">Reference proteome</keyword>
<feature type="compositionally biased region" description="Acidic residues" evidence="5">
    <location>
        <begin position="18"/>
        <end position="31"/>
    </location>
</feature>
<reference evidence="8" key="1">
    <citation type="submission" date="2023-08" db="EMBL/GenBank/DDBJ databases">
        <authorList>
            <person name="Chen Y."/>
            <person name="Shah S."/>
            <person name="Dougan E. K."/>
            <person name="Thang M."/>
            <person name="Chan C."/>
        </authorList>
    </citation>
    <scope>NUCLEOTIDE SEQUENCE</scope>
</reference>
<evidence type="ECO:0000313" key="8">
    <source>
        <dbReference type="EMBL" id="CAJ1386398.1"/>
    </source>
</evidence>
<accession>A0AA36IER1</accession>